<accession>A0A7C1W315</accession>
<evidence type="ECO:0000313" key="3">
    <source>
        <dbReference type="EMBL" id="HEC67560.1"/>
    </source>
</evidence>
<dbReference type="GO" id="GO:0016757">
    <property type="term" value="F:glycosyltransferase activity"/>
    <property type="evidence" value="ECO:0007669"/>
    <property type="project" value="InterPro"/>
</dbReference>
<dbReference type="Pfam" id="PF13439">
    <property type="entry name" value="Glyco_transf_4"/>
    <property type="match status" value="1"/>
</dbReference>
<dbReference type="Proteomes" id="UP000885738">
    <property type="component" value="Unassembled WGS sequence"/>
</dbReference>
<dbReference type="Pfam" id="PF00534">
    <property type="entry name" value="Glycos_transf_1"/>
    <property type="match status" value="1"/>
</dbReference>
<evidence type="ECO:0000259" key="2">
    <source>
        <dbReference type="Pfam" id="PF13439"/>
    </source>
</evidence>
<feature type="domain" description="Glycosyltransferase subfamily 4-like N-terminal" evidence="2">
    <location>
        <begin position="16"/>
        <end position="187"/>
    </location>
</feature>
<dbReference type="EMBL" id="DRIH01000059">
    <property type="protein sequence ID" value="HEC67560.1"/>
    <property type="molecule type" value="Genomic_DNA"/>
</dbReference>
<evidence type="ECO:0000259" key="1">
    <source>
        <dbReference type="Pfam" id="PF00534"/>
    </source>
</evidence>
<dbReference type="PANTHER" id="PTHR12526">
    <property type="entry name" value="GLYCOSYLTRANSFERASE"/>
    <property type="match status" value="1"/>
</dbReference>
<protein>
    <submittedName>
        <fullName evidence="3">Glycosyltransferase</fullName>
    </submittedName>
</protein>
<proteinExistence type="predicted"/>
<sequence>MRILVITPYYYPALIYGGPSFSVYYLVQGLAEAGAQVKVLTTNANGNRKLDIPLRERVLVGGVPTEYHPLSPFFTKRYFYSHSLKKSIVSQIHNFDLVHIQGTFVYPTLIAAKESWLAGKPFIITPRGAWDPWSLRQKRLKKKLYFEVFERRWINRAVAIHYTTEAEKRLANRLGLKVPGFVVPNPVFLEPLESEDAPLKFRKYWGIPENAPVILFLGRIHPKKGVGLLFSAFADLRRSLPEAWLIIAGPDGEGFTNHYKKLAASLGVSDHIVWTGLVSGSEKTACYYAADIFVLPSHQENFGMAVAEAMLCELPVLISPGVNLANFVLKYGAGEVIPLNNRLWTIKIIEWLKNDERRKSAGKYGNKAAKKAFSIDSVARQMVNIYLKILKGEKLDDNFRH</sequence>
<name>A0A7C1W315_DESA2</name>
<gene>
    <name evidence="3" type="ORF">ENI35_01910</name>
</gene>
<dbReference type="InterPro" id="IPR028098">
    <property type="entry name" value="Glyco_trans_4-like_N"/>
</dbReference>
<feature type="domain" description="Glycosyl transferase family 1" evidence="1">
    <location>
        <begin position="201"/>
        <end position="367"/>
    </location>
</feature>
<dbReference type="SUPFAM" id="SSF53756">
    <property type="entry name" value="UDP-Glycosyltransferase/glycogen phosphorylase"/>
    <property type="match status" value="1"/>
</dbReference>
<dbReference type="Gene3D" id="3.40.50.2000">
    <property type="entry name" value="Glycogen Phosphorylase B"/>
    <property type="match status" value="2"/>
</dbReference>
<organism evidence="3">
    <name type="scientific">Desulfofervidus auxilii</name>
    <dbReference type="NCBI Taxonomy" id="1621989"/>
    <lineage>
        <taxon>Bacteria</taxon>
        <taxon>Pseudomonadati</taxon>
        <taxon>Thermodesulfobacteriota</taxon>
        <taxon>Candidatus Desulfofervidia</taxon>
        <taxon>Candidatus Desulfofervidales</taxon>
        <taxon>Candidatus Desulfofervidaceae</taxon>
        <taxon>Candidatus Desulfofervidus</taxon>
    </lineage>
</organism>
<reference evidence="3" key="1">
    <citation type="journal article" date="2020" name="mSystems">
        <title>Genome- and Community-Level Interaction Insights into Carbon Utilization and Element Cycling Functions of Hydrothermarchaeota in Hydrothermal Sediment.</title>
        <authorList>
            <person name="Zhou Z."/>
            <person name="Liu Y."/>
            <person name="Xu W."/>
            <person name="Pan J."/>
            <person name="Luo Z.H."/>
            <person name="Li M."/>
        </authorList>
    </citation>
    <scope>NUCLEOTIDE SEQUENCE [LARGE SCALE GENOMIC DNA]</scope>
    <source>
        <strain evidence="3">HyVt-389</strain>
    </source>
</reference>
<dbReference type="PANTHER" id="PTHR12526:SF636">
    <property type="entry name" value="BLL3647 PROTEIN"/>
    <property type="match status" value="1"/>
</dbReference>
<dbReference type="InterPro" id="IPR001296">
    <property type="entry name" value="Glyco_trans_1"/>
</dbReference>
<comment type="caution">
    <text evidence="3">The sequence shown here is derived from an EMBL/GenBank/DDBJ whole genome shotgun (WGS) entry which is preliminary data.</text>
</comment>
<dbReference type="AlphaFoldDB" id="A0A7C1W315"/>